<sequence>MVSALSYHFRQFCSFLLKAENHHPWSEAMSRMSSICPIKFVKRKNQKDYIKIVEGDKYESFVGKQGDEQNLSVAEGWLYPIGSTLYELMHVVRFYHEHSRWDRDQYVKVGETDIDDINYKKLEESEVICFGSYDGKSIMHYPVQREGQRTEFREGDIHGLNRLYSFTRAGTNLSMSNPPIVNDSGKIKNVIFHVTYVLLVVTCALLFIL</sequence>
<dbReference type="InterPro" id="IPR006026">
    <property type="entry name" value="Peptidase_Metallo"/>
</dbReference>
<accession>A0A915ZWX0</accession>
<dbReference type="VEuPathDB" id="FungiDB:RhiirFUN_013702"/>
<dbReference type="PANTHER" id="PTHR10127:SF883">
    <property type="entry name" value="ZINC METALLOPROTEINASE NAS-8"/>
    <property type="match status" value="1"/>
</dbReference>
<dbReference type="OrthoDB" id="291007at2759"/>
<evidence type="ECO:0000313" key="4">
    <source>
        <dbReference type="EMBL" id="CAB5393908.1"/>
    </source>
</evidence>
<dbReference type="SMART" id="SM00235">
    <property type="entry name" value="ZnMc"/>
    <property type="match status" value="1"/>
</dbReference>
<gene>
    <name evidence="4" type="ORF">CHRIB12_LOCUS23075</name>
</gene>
<comment type="caution">
    <text evidence="1">Lacks conserved residue(s) required for the propagation of feature annotation.</text>
</comment>
<evidence type="ECO:0000259" key="3">
    <source>
        <dbReference type="PROSITE" id="PS51864"/>
    </source>
</evidence>
<keyword evidence="2" id="KW-0812">Transmembrane</keyword>
<dbReference type="Proteomes" id="UP000684084">
    <property type="component" value="Unassembled WGS sequence"/>
</dbReference>
<proteinExistence type="predicted"/>
<dbReference type="GO" id="GO:0006508">
    <property type="term" value="P:proteolysis"/>
    <property type="evidence" value="ECO:0007669"/>
    <property type="project" value="InterPro"/>
</dbReference>
<feature type="active site" evidence="1">
    <location>
        <position position="87"/>
    </location>
</feature>
<keyword evidence="2" id="KW-0472">Membrane</keyword>
<dbReference type="EMBL" id="CAGKOT010000085">
    <property type="protein sequence ID" value="CAB5393908.1"/>
    <property type="molecule type" value="Genomic_DNA"/>
</dbReference>
<comment type="caution">
    <text evidence="4">The sequence shown here is derived from an EMBL/GenBank/DDBJ whole genome shotgun (WGS) entry which is preliminary data.</text>
</comment>
<reference evidence="4" key="1">
    <citation type="submission" date="2020-05" db="EMBL/GenBank/DDBJ databases">
        <authorList>
            <person name="Rincon C."/>
            <person name="Sanders R I."/>
            <person name="Robbins C."/>
            <person name="Chaturvedi A."/>
        </authorList>
    </citation>
    <scope>NUCLEOTIDE SEQUENCE</scope>
    <source>
        <strain evidence="4">CHB12</strain>
    </source>
</reference>
<dbReference type="GO" id="GO:0008270">
    <property type="term" value="F:zinc ion binding"/>
    <property type="evidence" value="ECO:0007669"/>
    <property type="project" value="InterPro"/>
</dbReference>
<dbReference type="GO" id="GO:0004222">
    <property type="term" value="F:metalloendopeptidase activity"/>
    <property type="evidence" value="ECO:0007669"/>
    <property type="project" value="InterPro"/>
</dbReference>
<dbReference type="InterPro" id="IPR001506">
    <property type="entry name" value="Peptidase_M12A"/>
</dbReference>
<evidence type="ECO:0000256" key="1">
    <source>
        <dbReference type="PROSITE-ProRule" id="PRU01211"/>
    </source>
</evidence>
<evidence type="ECO:0000256" key="2">
    <source>
        <dbReference type="SAM" id="Phobius"/>
    </source>
</evidence>
<dbReference type="PROSITE" id="PS51864">
    <property type="entry name" value="ASTACIN"/>
    <property type="match status" value="1"/>
</dbReference>
<name>A0A915ZWX0_9GLOM</name>
<dbReference type="AlphaFoldDB" id="A0A915ZWX0"/>
<protein>
    <recommendedName>
        <fullName evidence="3">Peptidase M12A domain-containing protein</fullName>
    </recommendedName>
</protein>
<organism evidence="4 5">
    <name type="scientific">Rhizophagus irregularis</name>
    <dbReference type="NCBI Taxonomy" id="588596"/>
    <lineage>
        <taxon>Eukaryota</taxon>
        <taxon>Fungi</taxon>
        <taxon>Fungi incertae sedis</taxon>
        <taxon>Mucoromycota</taxon>
        <taxon>Glomeromycotina</taxon>
        <taxon>Glomeromycetes</taxon>
        <taxon>Glomerales</taxon>
        <taxon>Glomeraceae</taxon>
        <taxon>Rhizophagus</taxon>
    </lineage>
</organism>
<feature type="transmembrane region" description="Helical" evidence="2">
    <location>
        <begin position="190"/>
        <end position="208"/>
    </location>
</feature>
<dbReference type="Pfam" id="PF01400">
    <property type="entry name" value="Astacin"/>
    <property type="match status" value="1"/>
</dbReference>
<keyword evidence="2" id="KW-1133">Transmembrane helix</keyword>
<dbReference type="PANTHER" id="PTHR10127">
    <property type="entry name" value="DISCOIDIN, CUB, EGF, LAMININ , AND ZINC METALLOPROTEASE DOMAIN CONTAINING"/>
    <property type="match status" value="1"/>
</dbReference>
<feature type="domain" description="Peptidase M12A" evidence="3">
    <location>
        <begin position="1"/>
        <end position="167"/>
    </location>
</feature>
<evidence type="ECO:0000313" key="5">
    <source>
        <dbReference type="Proteomes" id="UP000684084"/>
    </source>
</evidence>